<evidence type="ECO:0000313" key="2">
    <source>
        <dbReference type="Proteomes" id="UP000606870"/>
    </source>
</evidence>
<evidence type="ECO:0000313" key="1">
    <source>
        <dbReference type="EMBL" id="MBC3537351.1"/>
    </source>
</evidence>
<keyword evidence="2" id="KW-1185">Reference proteome</keyword>
<protein>
    <submittedName>
        <fullName evidence="1">Phage gp6-like head-tail connector protein</fullName>
    </submittedName>
</protein>
<gene>
    <name evidence="1" type="ORF">H8J70_08815</name>
</gene>
<sequence>MAVTLGQAKNYLKLDADLTDDDELITSLIVAARDYIRYTTGKTSAGEDDGLYDLCVKMLVAHWYENRTIYSAKPGAINDIPHSVTALLIHIAQCGAYTGDAND</sequence>
<comment type="caution">
    <text evidence="1">The sequence shown here is derived from an EMBL/GenBank/DDBJ whole genome shotgun (WGS) entry which is preliminary data.</text>
</comment>
<dbReference type="CDD" id="cd08054">
    <property type="entry name" value="gp6"/>
    <property type="match status" value="1"/>
</dbReference>
<dbReference type="EMBL" id="JACOGK010000025">
    <property type="protein sequence ID" value="MBC3537351.1"/>
    <property type="molecule type" value="Genomic_DNA"/>
</dbReference>
<name>A0ABR6VM15_9FIRM</name>
<dbReference type="Proteomes" id="UP000606870">
    <property type="component" value="Unassembled WGS sequence"/>
</dbReference>
<dbReference type="Gene3D" id="1.10.3230.30">
    <property type="entry name" value="Phage gp6-like head-tail connector protein"/>
    <property type="match status" value="1"/>
</dbReference>
<organism evidence="1 2">
    <name type="scientific">Megasphaera hominis</name>
    <dbReference type="NCBI Taxonomy" id="159836"/>
    <lineage>
        <taxon>Bacteria</taxon>
        <taxon>Bacillati</taxon>
        <taxon>Bacillota</taxon>
        <taxon>Negativicutes</taxon>
        <taxon>Veillonellales</taxon>
        <taxon>Veillonellaceae</taxon>
        <taxon>Megasphaera</taxon>
    </lineage>
</organism>
<dbReference type="Pfam" id="PF05135">
    <property type="entry name" value="Phage_connect_1"/>
    <property type="match status" value="1"/>
</dbReference>
<dbReference type="RefSeq" id="WP_186503651.1">
    <property type="nucleotide sequence ID" value="NZ_JACOGK010000025.1"/>
</dbReference>
<accession>A0ABR6VM15</accession>
<reference evidence="1 2" key="1">
    <citation type="submission" date="2020-08" db="EMBL/GenBank/DDBJ databases">
        <authorList>
            <person name="Liu C."/>
            <person name="Sun Q."/>
        </authorList>
    </citation>
    <scope>NUCLEOTIDE SEQUENCE [LARGE SCALE GENOMIC DNA]</scope>
    <source>
        <strain evidence="1 2">NSJ-59</strain>
    </source>
</reference>
<dbReference type="NCBIfam" id="TIGR01560">
    <property type="entry name" value="put_DNA_pack"/>
    <property type="match status" value="1"/>
</dbReference>
<dbReference type="InterPro" id="IPR006450">
    <property type="entry name" value="Phage_HK97_gp6-like"/>
</dbReference>
<dbReference type="InterPro" id="IPR021146">
    <property type="entry name" value="Phage_gp6-like_head-tail"/>
</dbReference>
<proteinExistence type="predicted"/>